<dbReference type="EMBL" id="RQGM01000064">
    <property type="protein sequence ID" value="TGL81025.1"/>
    <property type="molecule type" value="Genomic_DNA"/>
</dbReference>
<dbReference type="RefSeq" id="WP_135570958.1">
    <property type="nucleotide sequence ID" value="NZ_RQGK01000027.1"/>
</dbReference>
<accession>A0A6N4QPL6</accession>
<comment type="caution">
    <text evidence="1">The sequence shown here is derived from an EMBL/GenBank/DDBJ whole genome shotgun (WGS) entry which is preliminary data.</text>
</comment>
<proteinExistence type="predicted"/>
<evidence type="ECO:0008006" key="3">
    <source>
        <dbReference type="Google" id="ProtNLM"/>
    </source>
</evidence>
<name>A0A6N4QPL6_9LEPT</name>
<sequence length="151" mass="17171">MNPMFQNLRIVFISVVFVCFHSVFAHKGKPSFVLEEFSKLTDRIDLENSGPTSVEVLESLLRQGGEKEKDSEIFRKALPILIELGKTSDPSVKRKLYSELVSLLKEVIGYHDRSGAILYQCSKTGKQWITNASKVENPFDRKNSSCIQKME</sequence>
<protein>
    <recommendedName>
        <fullName evidence="3">DUF3347 domain-containing protein</fullName>
    </recommendedName>
</protein>
<evidence type="ECO:0000313" key="1">
    <source>
        <dbReference type="EMBL" id="TGL81025.1"/>
    </source>
</evidence>
<gene>
    <name evidence="1" type="ORF">EHQ83_15900</name>
</gene>
<organism evidence="1 2">
    <name type="scientific">Leptospira yasudae</name>
    <dbReference type="NCBI Taxonomy" id="2202201"/>
    <lineage>
        <taxon>Bacteria</taxon>
        <taxon>Pseudomonadati</taxon>
        <taxon>Spirochaetota</taxon>
        <taxon>Spirochaetia</taxon>
        <taxon>Leptospirales</taxon>
        <taxon>Leptospiraceae</taxon>
        <taxon>Leptospira</taxon>
    </lineage>
</organism>
<evidence type="ECO:0000313" key="2">
    <source>
        <dbReference type="Proteomes" id="UP000297613"/>
    </source>
</evidence>
<reference evidence="1 2" key="1">
    <citation type="journal article" date="2019" name="PLoS Negl. Trop. Dis.">
        <title>Revisiting the worldwide diversity of Leptospira species in the environment.</title>
        <authorList>
            <person name="Vincent A.T."/>
            <person name="Schiettekatte O."/>
            <person name="Bourhy P."/>
            <person name="Veyrier F.J."/>
            <person name="Picardeau M."/>
        </authorList>
    </citation>
    <scope>NUCLEOTIDE SEQUENCE [LARGE SCALE GENOMIC DNA]</scope>
    <source>
        <strain evidence="1 2">201702445</strain>
    </source>
</reference>
<dbReference type="Proteomes" id="UP000297613">
    <property type="component" value="Unassembled WGS sequence"/>
</dbReference>
<dbReference type="AlphaFoldDB" id="A0A6N4QPL6"/>